<dbReference type="HAMAP" id="MF_02201">
    <property type="entry name" value="NapF"/>
    <property type="match status" value="1"/>
</dbReference>
<proteinExistence type="inferred from homology"/>
<feature type="binding site" evidence="6">
    <location>
        <position position="138"/>
    </location>
    <ligand>
        <name>[4Fe-4S] cluster</name>
        <dbReference type="ChEBI" id="CHEBI:49883"/>
        <label>3</label>
    </ligand>
</feature>
<dbReference type="PANTHER" id="PTHR43687">
    <property type="entry name" value="ADENYLYLSULFATE REDUCTASE, BETA SUBUNIT"/>
    <property type="match status" value="1"/>
</dbReference>
<organism evidence="8 9">
    <name type="scientific">Enterovibrio qingdaonensis</name>
    <dbReference type="NCBI Taxonomy" id="2899818"/>
    <lineage>
        <taxon>Bacteria</taxon>
        <taxon>Pseudomonadati</taxon>
        <taxon>Pseudomonadota</taxon>
        <taxon>Gammaproteobacteria</taxon>
        <taxon>Vibrionales</taxon>
        <taxon>Vibrionaceae</taxon>
        <taxon>Enterovibrio</taxon>
    </lineage>
</organism>
<dbReference type="CDD" id="cd10564">
    <property type="entry name" value="NapF_like"/>
    <property type="match status" value="1"/>
</dbReference>
<dbReference type="InterPro" id="IPR050572">
    <property type="entry name" value="Fe-S_Ferredoxin"/>
</dbReference>
<sequence>MVDKQRRFFLRSKQKISHQSLPWVKDADAFSDHCTRCGKCQQACPERIIVSGDGGFPTIDFNKGECTFCYACAESCPERLFQEESTVPWNQTVSITSHCLAKNAVECRSCADVCEPRAIQFQMTRGSVAQPLISTSSCTGCGACVSPCPVSAISMEQSL</sequence>
<evidence type="ECO:0000256" key="5">
    <source>
        <dbReference type="ARBA" id="ARBA00023014"/>
    </source>
</evidence>
<comment type="subcellular location">
    <subcellularLocation>
        <location evidence="6">Cytoplasm</location>
    </subcellularLocation>
</comment>
<keyword evidence="1 6" id="KW-0004">4Fe-4S</keyword>
<dbReference type="Pfam" id="PF12838">
    <property type="entry name" value="Fer4_7"/>
    <property type="match status" value="2"/>
</dbReference>
<comment type="function">
    <text evidence="6">Could be involved in the maturation of NapA, the catalytic subunit of the periplasmic nitrate reductase, before its export into the periplasm.</text>
</comment>
<dbReference type="Gene3D" id="3.30.70.20">
    <property type="match status" value="2"/>
</dbReference>
<keyword evidence="4 6" id="KW-0408">Iron</keyword>
<feature type="binding site" evidence="6">
    <location>
        <position position="76"/>
    </location>
    <ligand>
        <name>[4Fe-4S] cluster</name>
        <dbReference type="ChEBI" id="CHEBI:49883"/>
        <label>2</label>
    </ligand>
</feature>
<evidence type="ECO:0000313" key="8">
    <source>
        <dbReference type="EMBL" id="MDD1780866.1"/>
    </source>
</evidence>
<feature type="binding site" evidence="6">
    <location>
        <position position="69"/>
    </location>
    <ligand>
        <name>[4Fe-4S] cluster</name>
        <dbReference type="ChEBI" id="CHEBI:49883"/>
        <label>2</label>
    </ligand>
</feature>
<feature type="binding site" evidence="6">
    <location>
        <position position="141"/>
    </location>
    <ligand>
        <name>[4Fe-4S] cluster</name>
        <dbReference type="ChEBI" id="CHEBI:49883"/>
        <label>3</label>
    </ligand>
</feature>
<comment type="subunit">
    <text evidence="6">Interacts with the cytoplasmic NapA precursor.</text>
</comment>
<keyword evidence="9" id="KW-1185">Reference proteome</keyword>
<dbReference type="PROSITE" id="PS00198">
    <property type="entry name" value="4FE4S_FER_1"/>
    <property type="match status" value="1"/>
</dbReference>
<dbReference type="InterPro" id="IPR004496">
    <property type="entry name" value="NapF"/>
</dbReference>
<evidence type="ECO:0000256" key="2">
    <source>
        <dbReference type="ARBA" id="ARBA00022723"/>
    </source>
</evidence>
<evidence type="ECO:0000313" key="9">
    <source>
        <dbReference type="Proteomes" id="UP001149821"/>
    </source>
</evidence>
<comment type="caution">
    <text evidence="8">The sequence shown here is derived from an EMBL/GenBank/DDBJ whole genome shotgun (WGS) entry which is preliminary data.</text>
</comment>
<keyword evidence="5 6" id="KW-0411">Iron-sulfur</keyword>
<feature type="domain" description="4Fe-4S ferredoxin-type" evidence="7">
    <location>
        <begin position="129"/>
        <end position="158"/>
    </location>
</feature>
<feature type="binding site" evidence="6">
    <location>
        <position position="66"/>
    </location>
    <ligand>
        <name>[4Fe-4S] cluster</name>
        <dbReference type="ChEBI" id="CHEBI:49883"/>
        <label>2</label>
    </ligand>
</feature>
<dbReference type="NCBIfam" id="TIGR00402">
    <property type="entry name" value="napF"/>
    <property type="match status" value="1"/>
</dbReference>
<evidence type="ECO:0000256" key="4">
    <source>
        <dbReference type="ARBA" id="ARBA00023004"/>
    </source>
</evidence>
<feature type="domain" description="4Fe-4S ferredoxin-type" evidence="7">
    <location>
        <begin position="25"/>
        <end position="54"/>
    </location>
</feature>
<accession>A0ABT5QIQ1</accession>
<dbReference type="SUPFAM" id="SSF54862">
    <property type="entry name" value="4Fe-4S ferredoxins"/>
    <property type="match status" value="1"/>
</dbReference>
<feature type="binding site" evidence="6">
    <location>
        <position position="34"/>
    </location>
    <ligand>
        <name>[4Fe-4S] cluster</name>
        <dbReference type="ChEBI" id="CHEBI:49883"/>
        <label>1</label>
    </ligand>
</feature>
<evidence type="ECO:0000259" key="7">
    <source>
        <dbReference type="PROSITE" id="PS51379"/>
    </source>
</evidence>
<keyword evidence="2 6" id="KW-0479">Metal-binding</keyword>
<dbReference type="RefSeq" id="WP_274141082.1">
    <property type="nucleotide sequence ID" value="NZ_JAJUBB010000003.1"/>
</dbReference>
<feature type="binding site" evidence="6">
    <location>
        <position position="44"/>
    </location>
    <ligand>
        <name>[4Fe-4S] cluster</name>
        <dbReference type="ChEBI" id="CHEBI:49883"/>
        <label>1</label>
    </ligand>
</feature>
<name>A0ABT5QIQ1_9GAMM</name>
<feature type="binding site" evidence="6">
    <location>
        <position position="40"/>
    </location>
    <ligand>
        <name>[4Fe-4S] cluster</name>
        <dbReference type="ChEBI" id="CHEBI:49883"/>
        <label>1</label>
    </ligand>
</feature>
<dbReference type="EMBL" id="JAJUBB010000003">
    <property type="protein sequence ID" value="MDD1780866.1"/>
    <property type="molecule type" value="Genomic_DNA"/>
</dbReference>
<keyword evidence="3 6" id="KW-0677">Repeat</keyword>
<feature type="binding site" evidence="6">
    <location>
        <position position="144"/>
    </location>
    <ligand>
        <name>[4Fe-4S] cluster</name>
        <dbReference type="ChEBI" id="CHEBI:49883"/>
        <label>3</label>
    </ligand>
</feature>
<dbReference type="Proteomes" id="UP001149821">
    <property type="component" value="Unassembled WGS sequence"/>
</dbReference>
<dbReference type="PANTHER" id="PTHR43687:SF1">
    <property type="entry name" value="FERREDOXIN III"/>
    <property type="match status" value="1"/>
</dbReference>
<evidence type="ECO:0000256" key="3">
    <source>
        <dbReference type="ARBA" id="ARBA00022737"/>
    </source>
</evidence>
<comment type="similarity">
    <text evidence="6">Belongs to the NapF family.</text>
</comment>
<comment type="cofactor">
    <cofactor evidence="6">
        <name>[4Fe-4S] cluster</name>
        <dbReference type="ChEBI" id="CHEBI:49883"/>
    </cofactor>
</comment>
<keyword evidence="6" id="KW-0963">Cytoplasm</keyword>
<feature type="domain" description="4Fe-4S ferredoxin-type" evidence="7">
    <location>
        <begin position="55"/>
        <end position="86"/>
    </location>
</feature>
<protein>
    <recommendedName>
        <fullName evidence="6">Ferredoxin-type protein NapF</fullName>
    </recommendedName>
</protein>
<gene>
    <name evidence="6 8" type="primary">napF</name>
    <name evidence="8" type="ORF">LRP49_06585</name>
</gene>
<dbReference type="PROSITE" id="PS51379">
    <property type="entry name" value="4FE4S_FER_2"/>
    <property type="match status" value="3"/>
</dbReference>
<evidence type="ECO:0000256" key="6">
    <source>
        <dbReference type="HAMAP-Rule" id="MF_02201"/>
    </source>
</evidence>
<feature type="binding site" evidence="6">
    <location>
        <position position="72"/>
    </location>
    <ligand>
        <name>[4Fe-4S] cluster</name>
        <dbReference type="ChEBI" id="CHEBI:49883"/>
        <label>2</label>
    </ligand>
</feature>
<feature type="binding site" evidence="6">
    <location>
        <position position="37"/>
    </location>
    <ligand>
        <name>[4Fe-4S] cluster</name>
        <dbReference type="ChEBI" id="CHEBI:49883"/>
        <label>1</label>
    </ligand>
</feature>
<dbReference type="InterPro" id="IPR017900">
    <property type="entry name" value="4Fe4S_Fe_S_CS"/>
</dbReference>
<evidence type="ECO:0000256" key="1">
    <source>
        <dbReference type="ARBA" id="ARBA00022485"/>
    </source>
</evidence>
<reference evidence="8" key="1">
    <citation type="submission" date="2021-12" db="EMBL/GenBank/DDBJ databases">
        <title>Enterovibrio ZSDZ35 sp. nov. and Enterovibrio ZSDZ42 sp. nov., isolated from coastal seawater in Qingdao.</title>
        <authorList>
            <person name="Zhang P."/>
        </authorList>
    </citation>
    <scope>NUCLEOTIDE SEQUENCE</scope>
    <source>
        <strain evidence="8">ZSDZ35</strain>
    </source>
</reference>
<dbReference type="InterPro" id="IPR017896">
    <property type="entry name" value="4Fe4S_Fe-S-bd"/>
</dbReference>
<feature type="binding site" evidence="6">
    <location>
        <position position="148"/>
    </location>
    <ligand>
        <name>[4Fe-4S] cluster</name>
        <dbReference type="ChEBI" id="CHEBI:49883"/>
        <label>3</label>
    </ligand>
</feature>